<dbReference type="GO" id="GO:0008233">
    <property type="term" value="F:peptidase activity"/>
    <property type="evidence" value="ECO:0007669"/>
    <property type="project" value="UniProtKB-KW"/>
</dbReference>
<accession>A0A942ZVX5</accession>
<dbReference type="Gene3D" id="2.40.70.10">
    <property type="entry name" value="Acid Proteases"/>
    <property type="match status" value="1"/>
</dbReference>
<proteinExistence type="predicted"/>
<dbReference type="Proteomes" id="UP000753219">
    <property type="component" value="Unassembled WGS sequence"/>
</dbReference>
<keyword evidence="1" id="KW-0645">Protease</keyword>
<gene>
    <name evidence="1" type="ORF">KHZ85_00205</name>
</gene>
<dbReference type="RefSeq" id="WP_004799920.1">
    <property type="nucleotide sequence ID" value="NZ_CABKNA010000003.1"/>
</dbReference>
<evidence type="ECO:0000313" key="1">
    <source>
        <dbReference type="EMBL" id="MBS4883181.1"/>
    </source>
</evidence>
<dbReference type="Pfam" id="PF13975">
    <property type="entry name" value="gag-asp_proteas"/>
    <property type="match status" value="1"/>
</dbReference>
<comment type="caution">
    <text evidence="1">The sequence shown here is derived from an EMBL/GenBank/DDBJ whole genome shotgun (WGS) entry which is preliminary data.</text>
</comment>
<name>A0A942ZVX5_9FIRM</name>
<dbReference type="SUPFAM" id="SSF50630">
    <property type="entry name" value="Acid proteases"/>
    <property type="match status" value="1"/>
</dbReference>
<reference evidence="1" key="1">
    <citation type="submission" date="2021-02" db="EMBL/GenBank/DDBJ databases">
        <title>Infant gut strain persistence is associated with maternal origin, phylogeny, and functional potential including surface adhesion and iron acquisition.</title>
        <authorList>
            <person name="Lou Y.C."/>
        </authorList>
    </citation>
    <scope>NUCLEOTIDE SEQUENCE</scope>
    <source>
        <strain evidence="1">L3_108_103G1_dasL3_108_103G1_concoct_2</strain>
    </source>
</reference>
<dbReference type="EMBL" id="JAGZMZ010000001">
    <property type="protein sequence ID" value="MBS4883181.1"/>
    <property type="molecule type" value="Genomic_DNA"/>
</dbReference>
<dbReference type="InterPro" id="IPR021109">
    <property type="entry name" value="Peptidase_aspartic_dom_sf"/>
</dbReference>
<dbReference type="GO" id="GO:0006508">
    <property type="term" value="P:proteolysis"/>
    <property type="evidence" value="ECO:0007669"/>
    <property type="project" value="UniProtKB-KW"/>
</dbReference>
<organism evidence="1 2">
    <name type="scientific">Amedibacillus dolichus</name>
    <dbReference type="NCBI Taxonomy" id="31971"/>
    <lineage>
        <taxon>Bacteria</taxon>
        <taxon>Bacillati</taxon>
        <taxon>Bacillota</taxon>
        <taxon>Erysipelotrichia</taxon>
        <taxon>Erysipelotrichales</taxon>
        <taxon>Erysipelotrichaceae</taxon>
        <taxon>Amedibacillus</taxon>
    </lineage>
</organism>
<dbReference type="InterPro" id="IPR034122">
    <property type="entry name" value="Retropepsin-like_bacterial"/>
</dbReference>
<keyword evidence="1" id="KW-0378">Hydrolase</keyword>
<dbReference type="AlphaFoldDB" id="A0A942ZVX5"/>
<dbReference type="CDD" id="cd05483">
    <property type="entry name" value="retropepsin_like_bacteria"/>
    <property type="match status" value="1"/>
</dbReference>
<sequence length="318" mass="35721">MACKVKSKEATRIDEEIYAHFADIVEHRSFRDAISNAAKQLSKGSIMEKRVYASSFSLPMKRNVFGLYTIEVALNHRRCRFLLDSGAQISGIRAYKAKELALPKTDGSLTVGSIGGTKKELFGCMVESLHLGGIEYLQRALVVLSDKDFALRFAGMDMLGFDGILGWDILSQLDFELDDIAKRFKVIDNHWKLPNPNMLLGGFPCLIMQYEDQSYGLFGFDSGSKHSWFGEAAMRKHCRLEARQKVLGMGVHGLEKLDMSIAKSCRLYLDKASLELKHIMSGPVQIFPNFVFDGVLGNEIFAGRRIRFINSRCMVLLA</sequence>
<protein>
    <submittedName>
        <fullName evidence="1">Clan AA aspartic protease</fullName>
    </submittedName>
</protein>
<evidence type="ECO:0000313" key="2">
    <source>
        <dbReference type="Proteomes" id="UP000753219"/>
    </source>
</evidence>
<dbReference type="GeneID" id="92793623"/>